<evidence type="ECO:0000313" key="1">
    <source>
        <dbReference type="EMBL" id="MBD2754349.1"/>
    </source>
</evidence>
<reference evidence="1" key="1">
    <citation type="submission" date="2020-09" db="EMBL/GenBank/DDBJ databases">
        <authorList>
            <person name="Kim M.K."/>
        </authorList>
    </citation>
    <scope>NUCLEOTIDE SEQUENCE</scope>
    <source>
        <strain evidence="1">BT704</strain>
    </source>
</reference>
<dbReference type="AlphaFoldDB" id="A0A927B2U6"/>
<dbReference type="PANTHER" id="PTHR38792">
    <property type="entry name" value="BNR/ASP-BOX REPEAT DOMAIN PROTEIN (AFU_ORTHOLOGUE AFUA_7G06430)-RELATED"/>
    <property type="match status" value="1"/>
</dbReference>
<gene>
    <name evidence="1" type="ORF">IC230_15690</name>
</gene>
<evidence type="ECO:0000313" key="2">
    <source>
        <dbReference type="Proteomes" id="UP000653797"/>
    </source>
</evidence>
<dbReference type="InterPro" id="IPR036278">
    <property type="entry name" value="Sialidase_sf"/>
</dbReference>
<dbReference type="EMBL" id="JACXAA010000005">
    <property type="protein sequence ID" value="MBD2754349.1"/>
    <property type="molecule type" value="Genomic_DNA"/>
</dbReference>
<proteinExistence type="predicted"/>
<dbReference type="Proteomes" id="UP000653797">
    <property type="component" value="Unassembled WGS sequence"/>
</dbReference>
<keyword evidence="2" id="KW-1185">Reference proteome</keyword>
<dbReference type="RefSeq" id="WP_191039985.1">
    <property type="nucleotide sequence ID" value="NZ_JACXAA010000005.1"/>
</dbReference>
<dbReference type="CDD" id="cd15482">
    <property type="entry name" value="Sialidase_non-viral"/>
    <property type="match status" value="1"/>
</dbReference>
<dbReference type="Gene3D" id="2.120.10.10">
    <property type="match status" value="1"/>
</dbReference>
<comment type="caution">
    <text evidence="1">The sequence shown here is derived from an EMBL/GenBank/DDBJ whole genome shotgun (WGS) entry which is preliminary data.</text>
</comment>
<protein>
    <submittedName>
        <fullName evidence="1">Exo-alpha-sialidase</fullName>
    </submittedName>
</protein>
<dbReference type="PANTHER" id="PTHR38792:SF3">
    <property type="entry name" value="BNR_ASP-BOX REPEAT DOMAIN PROTEIN (AFU_ORTHOLOGUE AFUA_7G06430)-RELATED"/>
    <property type="match status" value="1"/>
</dbReference>
<dbReference type="SUPFAM" id="SSF50939">
    <property type="entry name" value="Sialidases"/>
    <property type="match status" value="1"/>
</dbReference>
<name>A0A927B2U6_9BACT</name>
<organism evidence="1 2">
    <name type="scientific">Spirosoma validum</name>
    <dbReference type="NCBI Taxonomy" id="2771355"/>
    <lineage>
        <taxon>Bacteria</taxon>
        <taxon>Pseudomonadati</taxon>
        <taxon>Bacteroidota</taxon>
        <taxon>Cytophagia</taxon>
        <taxon>Cytophagales</taxon>
        <taxon>Cytophagaceae</taxon>
        <taxon>Spirosoma</taxon>
    </lineage>
</organism>
<accession>A0A927B2U6</accession>
<sequence length="215" mass="24046">MRFWVAISFLMLLGYGLPDNTAEEFVIFALKTGQIIWDQKTLRKVSSGSTVRYSGYARLIQLHDQSLLTVYEAGGSVVAVKSTDSGNSWSLPIPIAPRQDGINMAVPDVVELNDHSILVCYNPRPYQIDPSRRFGIRTKKSYDGGQSWQDERLLYEAGSEFKNGCWEPAAIQLPTGEIQLFFANEGIYPTSNEQNISLLRSTDNGLSWTEKPADC</sequence>